<dbReference type="EMBL" id="MCFG01000056">
    <property type="protein sequence ID" value="ORX84240.1"/>
    <property type="molecule type" value="Genomic_DNA"/>
</dbReference>
<dbReference type="OrthoDB" id="10267127at2759"/>
<comment type="caution">
    <text evidence="2">The sequence shown here is derived from an EMBL/GenBank/DDBJ whole genome shotgun (WGS) entry which is preliminary data.</text>
</comment>
<dbReference type="InterPro" id="IPR014867">
    <property type="entry name" value="Spore_coat_CotH_CotH2/3/7"/>
</dbReference>
<feature type="chain" id="PRO_5012621126" description="Coth-domain-containing protein" evidence="1">
    <location>
        <begin position="22"/>
        <end position="594"/>
    </location>
</feature>
<dbReference type="PANTHER" id="PTHR40050:SF1">
    <property type="entry name" value="INNER SPORE COAT PROTEIN H"/>
    <property type="match status" value="1"/>
</dbReference>
<gene>
    <name evidence="2" type="ORF">BCR32DRAFT_291466</name>
</gene>
<protein>
    <recommendedName>
        <fullName evidence="4">Coth-domain-containing protein</fullName>
    </recommendedName>
</protein>
<reference evidence="2 3" key="1">
    <citation type="submission" date="2016-08" db="EMBL/GenBank/DDBJ databases">
        <title>A Parts List for Fungal Cellulosomes Revealed by Comparative Genomics.</title>
        <authorList>
            <consortium name="DOE Joint Genome Institute"/>
            <person name="Haitjema C.H."/>
            <person name="Gilmore S.P."/>
            <person name="Henske J.K."/>
            <person name="Solomon K.V."/>
            <person name="De Groot R."/>
            <person name="Kuo A."/>
            <person name="Mondo S.J."/>
            <person name="Salamov A.A."/>
            <person name="Labutti K."/>
            <person name="Zhao Z."/>
            <person name="Chiniquy J."/>
            <person name="Barry K."/>
            <person name="Brewer H.M."/>
            <person name="Purvine S.O."/>
            <person name="Wright A.T."/>
            <person name="Boxma B."/>
            <person name="Van Alen T."/>
            <person name="Hackstein J.H."/>
            <person name="Baker S.E."/>
            <person name="Grigoriev I.V."/>
            <person name="O'Malley M.A."/>
        </authorList>
    </citation>
    <scope>NUCLEOTIDE SEQUENCE [LARGE SCALE GENOMIC DNA]</scope>
    <source>
        <strain evidence="2 3">S4</strain>
    </source>
</reference>
<sequence>MKTSKIFKILLLTTAYLSVKAEVTFKVIAVKGTPSVIVNSKEYPMTTENYPIFKAVVSDVSAPVDYHYKLNDGVTITEESFTRHCEQSETLNDFFDRSITYSKLPLLPKVYETSPNYKKSKLFDDNYVSTLIINADEAAINNLHANPTDKTIKVNGTQVIYVDPFDIRKFTDARIAINGQSTIKCKKLSYKISNLKTPEGKELYNRSTIKLRANYHDPSYIRDKLYVDILNTLGVPCAQSKFTRLFINEKEIGLFTLSDAVTNKRYLRSALNNGQKFTTVNAIFKADYYEKGNSFGNLDINDPIDIYSYKGEAEVFNNSEMINTILKPFITEISQYPRTRKLNFDVESFFKFMVMEYAAGAIDNFWFRPGNYYLYKDMAKNYWHFLDADFHFSFGYGVGGAIVDTKPLLDATINNYASTNIGMTNTKRPLIDNLRNNPENEAFFMDTFKLFTQKVFNLNALEGRIDAMADLIREDVYWDLKLEKVSGFSDPLKLMVYNYNETYFESQVKDTEAAPGQANIFPIKYWIKARQESLCNQLSIAIPSKIDDSLGYYEPLIHKSENKISPNGDSSNGFTMKGIYSAILISMITLLVFF</sequence>
<dbReference type="PANTHER" id="PTHR40050">
    <property type="entry name" value="INNER SPORE COAT PROTEIN H"/>
    <property type="match status" value="1"/>
</dbReference>
<evidence type="ECO:0000256" key="1">
    <source>
        <dbReference type="SAM" id="SignalP"/>
    </source>
</evidence>
<keyword evidence="3" id="KW-1185">Reference proteome</keyword>
<feature type="signal peptide" evidence="1">
    <location>
        <begin position="1"/>
        <end position="21"/>
    </location>
</feature>
<reference evidence="2 3" key="2">
    <citation type="submission" date="2016-08" db="EMBL/GenBank/DDBJ databases">
        <title>Pervasive Adenine N6-methylation of Active Genes in Fungi.</title>
        <authorList>
            <consortium name="DOE Joint Genome Institute"/>
            <person name="Mondo S.J."/>
            <person name="Dannebaum R.O."/>
            <person name="Kuo R.C."/>
            <person name="Labutti K."/>
            <person name="Haridas S."/>
            <person name="Kuo A."/>
            <person name="Salamov A."/>
            <person name="Ahrendt S.R."/>
            <person name="Lipzen A."/>
            <person name="Sullivan W."/>
            <person name="Andreopoulos W.B."/>
            <person name="Clum A."/>
            <person name="Lindquist E."/>
            <person name="Daum C."/>
            <person name="Ramamoorthy G.K."/>
            <person name="Gryganskyi A."/>
            <person name="Culley D."/>
            <person name="Magnuson J.K."/>
            <person name="James T.Y."/>
            <person name="O'Malley M.A."/>
            <person name="Stajich J.E."/>
            <person name="Spatafora J.W."/>
            <person name="Visel A."/>
            <person name="Grigoriev I.V."/>
        </authorList>
    </citation>
    <scope>NUCLEOTIDE SEQUENCE [LARGE SCALE GENOMIC DNA]</scope>
    <source>
        <strain evidence="2 3">S4</strain>
    </source>
</reference>
<evidence type="ECO:0000313" key="2">
    <source>
        <dbReference type="EMBL" id="ORX84240.1"/>
    </source>
</evidence>
<dbReference type="STRING" id="1754192.A0A1Y1XEP9"/>
<dbReference type="AlphaFoldDB" id="A0A1Y1XEP9"/>
<name>A0A1Y1XEP9_9FUNG</name>
<evidence type="ECO:0000313" key="3">
    <source>
        <dbReference type="Proteomes" id="UP000193944"/>
    </source>
</evidence>
<dbReference type="Proteomes" id="UP000193944">
    <property type="component" value="Unassembled WGS sequence"/>
</dbReference>
<proteinExistence type="predicted"/>
<organism evidence="2 3">
    <name type="scientific">Anaeromyces robustus</name>
    <dbReference type="NCBI Taxonomy" id="1754192"/>
    <lineage>
        <taxon>Eukaryota</taxon>
        <taxon>Fungi</taxon>
        <taxon>Fungi incertae sedis</taxon>
        <taxon>Chytridiomycota</taxon>
        <taxon>Chytridiomycota incertae sedis</taxon>
        <taxon>Neocallimastigomycetes</taxon>
        <taxon>Neocallimastigales</taxon>
        <taxon>Neocallimastigaceae</taxon>
        <taxon>Anaeromyces</taxon>
    </lineage>
</organism>
<dbReference type="Pfam" id="PF08757">
    <property type="entry name" value="CotH"/>
    <property type="match status" value="1"/>
</dbReference>
<evidence type="ECO:0008006" key="4">
    <source>
        <dbReference type="Google" id="ProtNLM"/>
    </source>
</evidence>
<keyword evidence="1" id="KW-0732">Signal</keyword>
<accession>A0A1Y1XEP9</accession>